<gene>
    <name evidence="1" type="ORF">DMB65_20740</name>
</gene>
<keyword evidence="2" id="KW-1185">Reference proteome</keyword>
<evidence type="ECO:0000313" key="1">
    <source>
        <dbReference type="EMBL" id="PXY38890.1"/>
    </source>
</evidence>
<accession>A0A2V4BMM6</accession>
<protein>
    <submittedName>
        <fullName evidence="1">Uncharacterized protein</fullName>
    </submittedName>
</protein>
<sequence>MKPILNGTSEISSYGVIVKQSGGFPEDVDSSFFCGEIRKNSVHHRAYAGKYALALFFRVYTTPFKAFYHSFLGCAPNLLFTVSCFL</sequence>
<evidence type="ECO:0000313" key="2">
    <source>
        <dbReference type="Proteomes" id="UP000247903"/>
    </source>
</evidence>
<name>A0A2V4BMM6_9FLAO</name>
<organism evidence="1 2">
    <name type="scientific">Flavobacterium cheongpyeongense</name>
    <dbReference type="NCBI Taxonomy" id="2212651"/>
    <lineage>
        <taxon>Bacteria</taxon>
        <taxon>Pseudomonadati</taxon>
        <taxon>Bacteroidota</taxon>
        <taxon>Flavobacteriia</taxon>
        <taxon>Flavobacteriales</taxon>
        <taxon>Flavobacteriaceae</taxon>
        <taxon>Flavobacterium</taxon>
    </lineage>
</organism>
<dbReference type="EMBL" id="QJHK01000029">
    <property type="protein sequence ID" value="PXY38890.1"/>
    <property type="molecule type" value="Genomic_DNA"/>
</dbReference>
<proteinExistence type="predicted"/>
<reference evidence="1 2" key="1">
    <citation type="submission" date="2018-05" db="EMBL/GenBank/DDBJ databases">
        <title>Flavobacterium sp. strain IMCC34759, incomplete genome.</title>
        <authorList>
            <person name="Joung Y."/>
            <person name="Cho J."/>
        </authorList>
    </citation>
    <scope>NUCLEOTIDE SEQUENCE [LARGE SCALE GENOMIC DNA]</scope>
    <source>
        <strain evidence="1 2">IMCC34759</strain>
    </source>
</reference>
<dbReference type="Proteomes" id="UP000247903">
    <property type="component" value="Unassembled WGS sequence"/>
</dbReference>
<dbReference type="AlphaFoldDB" id="A0A2V4BMM6"/>
<comment type="caution">
    <text evidence="1">The sequence shown here is derived from an EMBL/GenBank/DDBJ whole genome shotgun (WGS) entry which is preliminary data.</text>
</comment>